<feature type="non-terminal residue" evidence="1">
    <location>
        <position position="76"/>
    </location>
</feature>
<dbReference type="EMBL" id="QORE01001429">
    <property type="protein sequence ID" value="RCI71404.1"/>
    <property type="molecule type" value="Genomic_DNA"/>
</dbReference>
<name>A0A367M1U6_PSEAI</name>
<dbReference type="GO" id="GO:0032049">
    <property type="term" value="P:cardiolipin biosynthetic process"/>
    <property type="evidence" value="ECO:0007669"/>
    <property type="project" value="TreeGrafter"/>
</dbReference>
<dbReference type="Gene3D" id="3.30.870.10">
    <property type="entry name" value="Endonuclease Chain A"/>
    <property type="match status" value="1"/>
</dbReference>
<dbReference type="Proteomes" id="UP000253594">
    <property type="component" value="Unassembled WGS sequence"/>
</dbReference>
<gene>
    <name evidence="1" type="ORF">DT376_29310</name>
</gene>
<dbReference type="GO" id="GO:0008808">
    <property type="term" value="F:cardiolipin synthase activity"/>
    <property type="evidence" value="ECO:0007669"/>
    <property type="project" value="TreeGrafter"/>
</dbReference>
<reference evidence="1 2" key="1">
    <citation type="submission" date="2018-07" db="EMBL/GenBank/DDBJ databases">
        <title>Mechanisms of high-level aminoglycoside resistance among Gram-negative pathogens in Brazil.</title>
        <authorList>
            <person name="Ballaben A.S."/>
            <person name="Darini A.L.C."/>
            <person name="Doi Y."/>
        </authorList>
    </citation>
    <scope>NUCLEOTIDE SEQUENCE [LARGE SCALE GENOMIC DNA]</scope>
    <source>
        <strain evidence="1 2">B2-305</strain>
    </source>
</reference>
<dbReference type="PANTHER" id="PTHR21248">
    <property type="entry name" value="CARDIOLIPIN SYNTHASE"/>
    <property type="match status" value="1"/>
</dbReference>
<evidence type="ECO:0000313" key="2">
    <source>
        <dbReference type="Proteomes" id="UP000253594"/>
    </source>
</evidence>
<sequence length="76" mass="8475">MLLAIEAAQRSIELELYLVEDGHCAELFLVALLDARRRGVAVRCLFDGFGCLGLGSAWIQRLREAGGDLRLYNPLR</sequence>
<comment type="caution">
    <text evidence="1">The sequence shown here is derived from an EMBL/GenBank/DDBJ whole genome shotgun (WGS) entry which is preliminary data.</text>
</comment>
<dbReference type="SUPFAM" id="SSF56024">
    <property type="entry name" value="Phospholipase D/nuclease"/>
    <property type="match status" value="1"/>
</dbReference>
<dbReference type="PANTHER" id="PTHR21248:SF23">
    <property type="entry name" value="CARDIOLIPIN SYNTHASE B"/>
    <property type="match status" value="1"/>
</dbReference>
<dbReference type="AlphaFoldDB" id="A0A367M1U6"/>
<dbReference type="GO" id="GO:0016020">
    <property type="term" value="C:membrane"/>
    <property type="evidence" value="ECO:0007669"/>
    <property type="project" value="TreeGrafter"/>
</dbReference>
<protein>
    <submittedName>
        <fullName evidence="1">Phosphatidylserine/phosphatidylglycerophosphate/ cardiolipin synthase family protein</fullName>
    </submittedName>
</protein>
<proteinExistence type="predicted"/>
<accession>A0A367M1U6</accession>
<organism evidence="1 2">
    <name type="scientific">Pseudomonas aeruginosa</name>
    <dbReference type="NCBI Taxonomy" id="287"/>
    <lineage>
        <taxon>Bacteria</taxon>
        <taxon>Pseudomonadati</taxon>
        <taxon>Pseudomonadota</taxon>
        <taxon>Gammaproteobacteria</taxon>
        <taxon>Pseudomonadales</taxon>
        <taxon>Pseudomonadaceae</taxon>
        <taxon>Pseudomonas</taxon>
    </lineage>
</organism>
<evidence type="ECO:0000313" key="1">
    <source>
        <dbReference type="EMBL" id="RCI71404.1"/>
    </source>
</evidence>